<evidence type="ECO:0000256" key="2">
    <source>
        <dbReference type="SAM" id="Phobius"/>
    </source>
</evidence>
<comment type="caution">
    <text evidence="3">The sequence shown here is derived from an EMBL/GenBank/DDBJ whole genome shotgun (WGS) entry which is preliminary data.</text>
</comment>
<keyword evidence="4" id="KW-1185">Reference proteome</keyword>
<evidence type="ECO:0000313" key="4">
    <source>
        <dbReference type="Proteomes" id="UP001598673"/>
    </source>
</evidence>
<dbReference type="Proteomes" id="UP001598673">
    <property type="component" value="Unassembled WGS sequence"/>
</dbReference>
<evidence type="ECO:0000313" key="3">
    <source>
        <dbReference type="EMBL" id="MFD6792264.1"/>
    </source>
</evidence>
<feature type="compositionally biased region" description="Low complexity" evidence="1">
    <location>
        <begin position="62"/>
        <end position="77"/>
    </location>
</feature>
<organism evidence="3 4">
    <name type="scientific">Prauserella salsuginis</name>
    <dbReference type="NCBI Taxonomy" id="387889"/>
    <lineage>
        <taxon>Bacteria</taxon>
        <taxon>Bacillati</taxon>
        <taxon>Actinomycetota</taxon>
        <taxon>Actinomycetes</taxon>
        <taxon>Pseudonocardiales</taxon>
        <taxon>Pseudonocardiaceae</taxon>
        <taxon>Prauserella</taxon>
        <taxon>Prauserella salsuginis group</taxon>
    </lineage>
</organism>
<keyword evidence="2" id="KW-0812">Transmembrane</keyword>
<reference evidence="3 4" key="1">
    <citation type="submission" date="2024-09" db="EMBL/GenBank/DDBJ databases">
        <title>The Natural Products Discovery Center: Release of the First 8490 Sequenced Strains for Exploring Actinobacteria Biosynthetic Diversity.</title>
        <authorList>
            <person name="Kalkreuter E."/>
            <person name="Kautsar S.A."/>
            <person name="Yang D."/>
            <person name="Bader C.D."/>
            <person name="Teijaro C.N."/>
            <person name="Fluegel L."/>
            <person name="Davis C.M."/>
            <person name="Simpson J.R."/>
            <person name="Lauterbach L."/>
            <person name="Steele A.D."/>
            <person name="Gui C."/>
            <person name="Meng S."/>
            <person name="Li G."/>
            <person name="Viehrig K."/>
            <person name="Ye F."/>
            <person name="Su P."/>
            <person name="Kiefer A.F."/>
            <person name="Nichols A."/>
            <person name="Cepeda A.J."/>
            <person name="Yan W."/>
            <person name="Fan B."/>
            <person name="Jiang Y."/>
            <person name="Adhikari A."/>
            <person name="Zheng C.-J."/>
            <person name="Schuster L."/>
            <person name="Cowan T.M."/>
            <person name="Smanski M.J."/>
            <person name="Chevrette M.G."/>
            <person name="De Carvalho L.P.S."/>
            <person name="Shen B."/>
        </authorList>
    </citation>
    <scope>NUCLEOTIDE SEQUENCE [LARGE SCALE GENOMIC DNA]</scope>
    <source>
        <strain evidence="3 4">NPDC060353</strain>
    </source>
</reference>
<gene>
    <name evidence="3" type="ORF">ACFWGY_02890</name>
</gene>
<feature type="region of interest" description="Disordered" evidence="1">
    <location>
        <begin position="1"/>
        <end position="149"/>
    </location>
</feature>
<keyword evidence="2" id="KW-1133">Transmembrane helix</keyword>
<keyword evidence="2" id="KW-0472">Membrane</keyword>
<name>A0ABW6FX96_9PSEU</name>
<dbReference type="RefSeq" id="WP_258937062.1">
    <property type="nucleotide sequence ID" value="NZ_JANBBF010000010.1"/>
</dbReference>
<evidence type="ECO:0000256" key="1">
    <source>
        <dbReference type="SAM" id="MobiDB-lite"/>
    </source>
</evidence>
<protein>
    <submittedName>
        <fullName evidence="3">Uncharacterized protein</fullName>
    </submittedName>
</protein>
<proteinExistence type="predicted"/>
<feature type="compositionally biased region" description="Basic residues" evidence="1">
    <location>
        <begin position="107"/>
        <end position="116"/>
    </location>
</feature>
<feature type="compositionally biased region" description="Low complexity" evidence="1">
    <location>
        <begin position="17"/>
        <end position="32"/>
    </location>
</feature>
<sequence length="193" mass="19779">MGSGDGTQAPESAHGYSDSLADADTATDGSGSMIPPAQSTVPDLEVIRNKAAAALAEEDAKQAQQAGSGDAGGTSDADAQDGDSEGGDEETAGTETTGTGTNGVRGRLGKLPRPRMRGQLLPAMLRRGQQSQQAQRPAEAKPVKQPLNQRVTVRKPSNASTGMIVAGVLLIVFVIVAIQFVVSFVESVSSIFS</sequence>
<dbReference type="EMBL" id="JBHXCV010000002">
    <property type="protein sequence ID" value="MFD6792264.1"/>
    <property type="molecule type" value="Genomic_DNA"/>
</dbReference>
<feature type="transmembrane region" description="Helical" evidence="2">
    <location>
        <begin position="164"/>
        <end position="185"/>
    </location>
</feature>
<accession>A0ABW6FX96</accession>
<feature type="compositionally biased region" description="Acidic residues" evidence="1">
    <location>
        <begin position="78"/>
        <end position="92"/>
    </location>
</feature>